<dbReference type="InterPro" id="IPR025455">
    <property type="entry name" value="DUF4276"/>
</dbReference>
<name>A0A2V3PVW5_9BACT</name>
<comment type="caution">
    <text evidence="1">The sequence shown here is derived from an EMBL/GenBank/DDBJ whole genome shotgun (WGS) entry which is preliminary data.</text>
</comment>
<organism evidence="1 2">
    <name type="scientific">Dysgonomonas alginatilytica</name>
    <dbReference type="NCBI Taxonomy" id="1605892"/>
    <lineage>
        <taxon>Bacteria</taxon>
        <taxon>Pseudomonadati</taxon>
        <taxon>Bacteroidota</taxon>
        <taxon>Bacteroidia</taxon>
        <taxon>Bacteroidales</taxon>
        <taxon>Dysgonomonadaceae</taxon>
        <taxon>Dysgonomonas</taxon>
    </lineage>
</organism>
<dbReference type="OrthoDB" id="1123155at2"/>
<protein>
    <submittedName>
        <fullName evidence="1">Uncharacterized protein DUF4276</fullName>
    </submittedName>
</protein>
<proteinExistence type="predicted"/>
<evidence type="ECO:0000313" key="2">
    <source>
        <dbReference type="Proteomes" id="UP000247973"/>
    </source>
</evidence>
<accession>A0A2V3PVW5</accession>
<evidence type="ECO:0000313" key="1">
    <source>
        <dbReference type="EMBL" id="PXV69272.1"/>
    </source>
</evidence>
<dbReference type="AlphaFoldDB" id="A0A2V3PVW5"/>
<reference evidence="1 2" key="1">
    <citation type="submission" date="2018-03" db="EMBL/GenBank/DDBJ databases">
        <title>Genomic Encyclopedia of Archaeal and Bacterial Type Strains, Phase II (KMG-II): from individual species to whole genera.</title>
        <authorList>
            <person name="Goeker M."/>
        </authorList>
    </citation>
    <scope>NUCLEOTIDE SEQUENCE [LARGE SCALE GENOMIC DNA]</scope>
    <source>
        <strain evidence="1 2">DSM 100214</strain>
    </source>
</reference>
<dbReference type="RefSeq" id="WP_110309220.1">
    <property type="nucleotide sequence ID" value="NZ_QICL01000001.1"/>
</dbReference>
<keyword evidence="2" id="KW-1185">Reference proteome</keyword>
<sequence>MVTTKEVTLFVEGGAFENDNTSTQTVDNTLALREAFYNLFSDLGIRNVSLKIEMSAGYKNALKRFLNKEDVHKFLLLDLDKPESQKEEWFKEASAETSIDSTKLNDQKDQIFFMIQAMEAWILSQPDAIENWAKDKKYLRVKADKPISDDNNLKDKQPQDILHPDKALGVITARYFEKSKGKKAKYGKLSSAPDLLNKLDRIKLKSDFIDVEALSNKLKA</sequence>
<gene>
    <name evidence="1" type="ORF">CLV62_101541</name>
</gene>
<dbReference type="Pfam" id="PF14103">
    <property type="entry name" value="DUF4276"/>
    <property type="match status" value="1"/>
</dbReference>
<dbReference type="EMBL" id="QICL01000001">
    <property type="protein sequence ID" value="PXV69272.1"/>
    <property type="molecule type" value="Genomic_DNA"/>
</dbReference>
<dbReference type="Proteomes" id="UP000247973">
    <property type="component" value="Unassembled WGS sequence"/>
</dbReference>